<name>A0ABD3HEF3_9MARC</name>
<comment type="caution">
    <text evidence="2">The sequence shown here is derived from an EMBL/GenBank/DDBJ whole genome shotgun (WGS) entry which is preliminary data.</text>
</comment>
<protein>
    <recommendedName>
        <fullName evidence="4">Reverse transcriptase domain-containing protein</fullName>
    </recommendedName>
</protein>
<proteinExistence type="predicted"/>
<evidence type="ECO:0008006" key="4">
    <source>
        <dbReference type="Google" id="ProtNLM"/>
    </source>
</evidence>
<feature type="region of interest" description="Disordered" evidence="1">
    <location>
        <begin position="1"/>
        <end position="25"/>
    </location>
</feature>
<gene>
    <name evidence="2" type="ORF">R1sor_015575</name>
</gene>
<dbReference type="EMBL" id="JBJQOH010000004">
    <property type="protein sequence ID" value="KAL3689266.1"/>
    <property type="molecule type" value="Genomic_DNA"/>
</dbReference>
<keyword evidence="3" id="KW-1185">Reference proteome</keyword>
<evidence type="ECO:0000313" key="3">
    <source>
        <dbReference type="Proteomes" id="UP001633002"/>
    </source>
</evidence>
<reference evidence="2 3" key="1">
    <citation type="submission" date="2024-09" db="EMBL/GenBank/DDBJ databases">
        <title>Chromosome-scale assembly of Riccia sorocarpa.</title>
        <authorList>
            <person name="Paukszto L."/>
        </authorList>
    </citation>
    <scope>NUCLEOTIDE SEQUENCE [LARGE SCALE GENOMIC DNA]</scope>
    <source>
        <strain evidence="2">LP-2024</strain>
        <tissue evidence="2">Aerial parts of the thallus</tissue>
    </source>
</reference>
<evidence type="ECO:0000313" key="2">
    <source>
        <dbReference type="EMBL" id="KAL3689266.1"/>
    </source>
</evidence>
<dbReference type="Proteomes" id="UP001633002">
    <property type="component" value="Unassembled WGS sequence"/>
</dbReference>
<evidence type="ECO:0000256" key="1">
    <source>
        <dbReference type="SAM" id="MobiDB-lite"/>
    </source>
</evidence>
<dbReference type="PANTHER" id="PTHR19446">
    <property type="entry name" value="REVERSE TRANSCRIPTASES"/>
    <property type="match status" value="1"/>
</dbReference>
<dbReference type="AlphaFoldDB" id="A0ABD3HEF3"/>
<accession>A0ABD3HEF3</accession>
<organism evidence="2 3">
    <name type="scientific">Riccia sorocarpa</name>
    <dbReference type="NCBI Taxonomy" id="122646"/>
    <lineage>
        <taxon>Eukaryota</taxon>
        <taxon>Viridiplantae</taxon>
        <taxon>Streptophyta</taxon>
        <taxon>Embryophyta</taxon>
        <taxon>Marchantiophyta</taxon>
        <taxon>Marchantiopsida</taxon>
        <taxon>Marchantiidae</taxon>
        <taxon>Marchantiales</taxon>
        <taxon>Ricciaceae</taxon>
        <taxon>Riccia</taxon>
    </lineage>
</organism>
<sequence>MRPSLMDREEVRQEARDTRQDHPSWARDARKRWALALGRVRKVLMEERKRSDRQDENMIKLQVQLNRARIQEEEGVEQKRQEVLQRMDKRLSTEQNERLREIPSEELIEEIVRSLPAEKVPGIDGVVIEILTIGWQYMKVECFEMIRKVWTAKKLLNRDNRGLIKLIPKNEDRFSNWLTNWRPITLLTVTYKINANIIASRLKDMMPGSVDRQQTGFIAGRDITENVLSLRLAQEWTQVSGQMAISVKLDFQNSMIVCYMYFCGTR</sequence>